<dbReference type="EMBL" id="KK121385">
    <property type="protein sequence ID" value="KFM80378.1"/>
    <property type="molecule type" value="Genomic_DNA"/>
</dbReference>
<dbReference type="SUPFAM" id="SSF54495">
    <property type="entry name" value="UBC-like"/>
    <property type="match status" value="1"/>
</dbReference>
<dbReference type="STRING" id="407821.A0A087USN9"/>
<sequence length="195" mass="22418">MNCKELQEEELEVLTSIYDGDENFKQISPTCFQYKIGANDDPKSFLIEISWVEKYPYAPPIINLDAFYNKKIIPEVKKTVISKLLEEAETQVGTPMTYTLLEWAKDNAEELTKFQPEKLLSPESTSSYEEKTPQDEMVSSVSKKEKKPKLSKQQKRRLAEKLDSKGERPRGWDWVDVVKHLSQIGSKQAIADLPS</sequence>
<dbReference type="AlphaFoldDB" id="A0A087USN9"/>
<feature type="compositionally biased region" description="Basic and acidic residues" evidence="1">
    <location>
        <begin position="157"/>
        <end position="169"/>
    </location>
</feature>
<dbReference type="InterPro" id="IPR016135">
    <property type="entry name" value="UBQ-conjugating_enzyme/RWD"/>
</dbReference>
<evidence type="ECO:0000259" key="2">
    <source>
        <dbReference type="PROSITE" id="PS50908"/>
    </source>
</evidence>
<gene>
    <name evidence="3" type="ORF">X975_24740</name>
</gene>
<evidence type="ECO:0000313" key="3">
    <source>
        <dbReference type="EMBL" id="KFM80378.1"/>
    </source>
</evidence>
<dbReference type="PANTHER" id="PTHR21275:SF1">
    <property type="entry name" value="RWD DOMAIN-CONTAINING PROTEIN 4"/>
    <property type="match status" value="1"/>
</dbReference>
<dbReference type="InterPro" id="IPR042770">
    <property type="entry name" value="RWDD4"/>
</dbReference>
<dbReference type="SMART" id="SM00591">
    <property type="entry name" value="RWD"/>
    <property type="match status" value="1"/>
</dbReference>
<dbReference type="Proteomes" id="UP000054359">
    <property type="component" value="Unassembled WGS sequence"/>
</dbReference>
<dbReference type="OMA" id="CGMTYTL"/>
<proteinExistence type="predicted"/>
<evidence type="ECO:0000256" key="1">
    <source>
        <dbReference type="SAM" id="MobiDB-lite"/>
    </source>
</evidence>
<dbReference type="PROSITE" id="PS50908">
    <property type="entry name" value="RWD"/>
    <property type="match status" value="1"/>
</dbReference>
<dbReference type="Pfam" id="PF05773">
    <property type="entry name" value="RWD"/>
    <property type="match status" value="1"/>
</dbReference>
<dbReference type="PANTHER" id="PTHR21275">
    <property type="entry name" value="RWD DOMAIN-CONTAINING PROTEIN 4"/>
    <property type="match status" value="1"/>
</dbReference>
<feature type="non-terminal residue" evidence="3">
    <location>
        <position position="195"/>
    </location>
</feature>
<dbReference type="CDD" id="cd23817">
    <property type="entry name" value="RWD-RWDD4"/>
    <property type="match status" value="1"/>
</dbReference>
<feature type="compositionally biased region" description="Basic residues" evidence="1">
    <location>
        <begin position="144"/>
        <end position="156"/>
    </location>
</feature>
<feature type="domain" description="RWD" evidence="2">
    <location>
        <begin position="9"/>
        <end position="111"/>
    </location>
</feature>
<accession>A0A087USN9</accession>
<dbReference type="InterPro" id="IPR006575">
    <property type="entry name" value="RWD_dom"/>
</dbReference>
<name>A0A087USN9_STEMI</name>
<reference evidence="3 4" key="1">
    <citation type="submission" date="2013-11" db="EMBL/GenBank/DDBJ databases">
        <title>Genome sequencing of Stegodyphus mimosarum.</title>
        <authorList>
            <person name="Bechsgaard J."/>
        </authorList>
    </citation>
    <scope>NUCLEOTIDE SEQUENCE [LARGE SCALE GENOMIC DNA]</scope>
</reference>
<dbReference type="OrthoDB" id="10045773at2759"/>
<evidence type="ECO:0000313" key="4">
    <source>
        <dbReference type="Proteomes" id="UP000054359"/>
    </source>
</evidence>
<organism evidence="3 4">
    <name type="scientific">Stegodyphus mimosarum</name>
    <name type="common">African social velvet spider</name>
    <dbReference type="NCBI Taxonomy" id="407821"/>
    <lineage>
        <taxon>Eukaryota</taxon>
        <taxon>Metazoa</taxon>
        <taxon>Ecdysozoa</taxon>
        <taxon>Arthropoda</taxon>
        <taxon>Chelicerata</taxon>
        <taxon>Arachnida</taxon>
        <taxon>Araneae</taxon>
        <taxon>Araneomorphae</taxon>
        <taxon>Entelegynae</taxon>
        <taxon>Eresoidea</taxon>
        <taxon>Eresidae</taxon>
        <taxon>Stegodyphus</taxon>
    </lineage>
</organism>
<dbReference type="Gene3D" id="3.10.110.10">
    <property type="entry name" value="Ubiquitin Conjugating Enzyme"/>
    <property type="match status" value="1"/>
</dbReference>
<feature type="region of interest" description="Disordered" evidence="1">
    <location>
        <begin position="122"/>
        <end position="169"/>
    </location>
</feature>
<protein>
    <submittedName>
        <fullName evidence="3">RWD domain-containing protein 4</fullName>
    </submittedName>
</protein>
<keyword evidence="4" id="KW-1185">Reference proteome</keyword>